<feature type="signal peptide" evidence="3">
    <location>
        <begin position="1"/>
        <end position="26"/>
    </location>
</feature>
<comment type="caution">
    <text evidence="4">The sequence shown here is derived from an EMBL/GenBank/DDBJ whole genome shotgun (WGS) entry which is preliminary data.</text>
</comment>
<dbReference type="EMBL" id="AONH01000001">
    <property type="protein sequence ID" value="KGM89776.1"/>
    <property type="molecule type" value="Genomic_DNA"/>
</dbReference>
<accession>A0A0A0HS44</accession>
<evidence type="ECO:0000256" key="3">
    <source>
        <dbReference type="SAM" id="SignalP"/>
    </source>
</evidence>
<feature type="transmembrane region" description="Helical" evidence="2">
    <location>
        <begin position="31"/>
        <end position="50"/>
    </location>
</feature>
<dbReference type="HOGENOM" id="CLU_1905162_0_0_5"/>
<evidence type="ECO:0000313" key="4">
    <source>
        <dbReference type="EMBL" id="KGM89776.1"/>
    </source>
</evidence>
<keyword evidence="2" id="KW-1133">Transmembrane helix</keyword>
<evidence type="ECO:0000256" key="1">
    <source>
        <dbReference type="SAM" id="MobiDB-lite"/>
    </source>
</evidence>
<dbReference type="eggNOG" id="ENOG5033F8P">
    <property type="taxonomic scope" value="Bacteria"/>
</dbReference>
<keyword evidence="2" id="KW-0472">Membrane</keyword>
<evidence type="ECO:0000313" key="5">
    <source>
        <dbReference type="Proteomes" id="UP000030021"/>
    </source>
</evidence>
<organism evidence="4 5">
    <name type="scientific">Roseovarius mucosus DSM 17069</name>
    <dbReference type="NCBI Taxonomy" id="1288298"/>
    <lineage>
        <taxon>Bacteria</taxon>
        <taxon>Pseudomonadati</taxon>
        <taxon>Pseudomonadota</taxon>
        <taxon>Alphaproteobacteria</taxon>
        <taxon>Rhodobacterales</taxon>
        <taxon>Roseobacteraceae</taxon>
        <taxon>Roseovarius</taxon>
    </lineage>
</organism>
<dbReference type="AlphaFoldDB" id="A0A0A0HS44"/>
<sequence>MHRKFIVLIIGAALTVSSLAAAPVQAQNRGETAAIIAGVAALAIVGAAISDDRNRDRDRRNDYATRGHGYKQPYYAPKRHHKHGYNPGHNRHHYSQNRYYEPQRGYGRPHQGRPVYQRGYGNHLPYHRDNHRN</sequence>
<dbReference type="Proteomes" id="UP000030021">
    <property type="component" value="Unassembled WGS sequence"/>
</dbReference>
<keyword evidence="2" id="KW-0812">Transmembrane</keyword>
<feature type="chain" id="PRO_5001963015" evidence="3">
    <location>
        <begin position="27"/>
        <end position="133"/>
    </location>
</feature>
<dbReference type="STRING" id="215743.ROSMUCSMR3_01906"/>
<reference evidence="4 5" key="1">
    <citation type="submission" date="2013-01" db="EMBL/GenBank/DDBJ databases">
        <authorList>
            <person name="Fiebig A."/>
            <person name="Goeker M."/>
            <person name="Klenk H.-P.P."/>
        </authorList>
    </citation>
    <scope>NUCLEOTIDE SEQUENCE [LARGE SCALE GENOMIC DNA]</scope>
    <source>
        <strain evidence="4 5">DSM 17069</strain>
    </source>
</reference>
<gene>
    <name evidence="4" type="ORF">rosmuc_00371</name>
</gene>
<name>A0A0A0HS44_9RHOB</name>
<dbReference type="PATRIC" id="fig|1288298.3.peg.369"/>
<proteinExistence type="predicted"/>
<feature type="compositionally biased region" description="Basic residues" evidence="1">
    <location>
        <begin position="77"/>
        <end position="95"/>
    </location>
</feature>
<feature type="compositionally biased region" description="Basic and acidic residues" evidence="1">
    <location>
        <begin position="50"/>
        <end position="65"/>
    </location>
</feature>
<protein>
    <submittedName>
        <fullName evidence="4">Uncharacterized protein</fullName>
    </submittedName>
</protein>
<feature type="region of interest" description="Disordered" evidence="1">
    <location>
        <begin position="50"/>
        <end position="133"/>
    </location>
</feature>
<evidence type="ECO:0000256" key="2">
    <source>
        <dbReference type="SAM" id="Phobius"/>
    </source>
</evidence>
<keyword evidence="3" id="KW-0732">Signal</keyword>